<keyword evidence="12" id="KW-0965">Cell junction</keyword>
<feature type="compositionally biased region" description="Polar residues" evidence="16">
    <location>
        <begin position="1689"/>
        <end position="1718"/>
    </location>
</feature>
<feature type="compositionally biased region" description="Basic and acidic residues" evidence="16">
    <location>
        <begin position="1158"/>
        <end position="1175"/>
    </location>
</feature>
<keyword evidence="9" id="KW-0547">Nucleotide-binding</keyword>
<sequence>MLLNERDRRRSGGGDGVLFVNQMAINGTDGRLIQDDVSGGGGVPPISKESVVMRNKVIDLDKNRIKCTGGSKLWSRPLSFSGFFKKSLSQGSIQLGRSRGVRHSTNYAVNHVAAGGVVGEVDEVDGGGRGTRLDLNMIRKLEEEIYKRGRELKRDECNAEAKDFHDFYFGQKKTFSSDTSAYKGDGKALLLVDSQALEPMLLKRPLSTDDALLQSPAEHVDASNKSIIIVDNSEFYPVLMRYDINSELVNRQFREQQQASKRNEEKLKITTQNGTATVTNASLGGKIPPKGLSASNLKTAAVAAKKDSRDESVACCETNPSINNTNGSQPAKKLVVSHSGPGRPLPPAGSGSGDRAVAKKVRSSNLFQRFLLQRRSLNLSVRRRRRHECQFRPPPGYPPPTEEPYPDHKPNHKLKFEYLKKLQRYDPEVQPTPKFRPQIPLRTASEPDLCSRAHWKSEHFLQHLQNNAPSWSTGDLDSLAHLMSSSKTSENIFDSASDNLSRLSAIVISSSSSSDAPSTVGSLTSSSSLSSSGGGARSRMQSMLLNHYNLLQSREKSGNRGGFPVVNKPPNHPTQPASGNFLRKKSSSFRGVLKRPTTTNQPDVVNTWIYRKSYDGSGNGLGEPPYRGHHGSPHSSPSRYSYSQSAKTSIQHWRTSSAGASDFKRNSRLRSSTSAVPGGGAGGRVGGGGGGSASGSGSNSSTSSSSAGSNMVDLNIPRGHSPHFSPSRQTTQTGDTQTLHVYLPNHGFRMIRFDEASDVRQIINLIVNSMSPGHKTNPQSYALRLRHMLTKEVLWMPPDTSMCQVMAHIFNPSCSNADCPNVDKSTIAKRMQQKTSGVVGHANSVWKAELRVRYIPKSLKELYEKDRTSCHFYFDQVKQDYIQSNVPNIDQDIAVQLCCLGIRHYYKDANHSSNDRKQHLEYIEKEMGFSNFIPKSVIDTIKQKNLKKLIQAAYKKVYSYTEMEYMLKFFDLLRTQYTFDQEQFNVQLSSGWNIRVDLIIGPHVGISYSANPQAPPTKVTDFDSIERITTSVVSSSLTKSDHQGRPLHQHSKNSKDQPDLTSSCGSGDKKGGDKKGVTCSCSEIKTQLRIKVSGNSEDLTITCDGIKTSESIADLVDGYCRLFNNTDISLWDRTFIPKTTPSNSATNSLEKSGHHFKKMSDSQSSEKHDSRRSSSDKLNNSVLNDLEASSSSNAKPTLNEDYAELGMCGDDEGDYSTPAARNYELDRNQITLNEIIGVGQFGDVHIGTCRLSSKSNLVSKLNQSLTSEFDDLSLSGNGENNNSEQQKGGVVQVAVKTCKADADLATSEKFLEEAYIMQKFEHPHIIKLIGICSGSPIWIVMELARLGELRAYLKKNGPKLKLGTLLLYSYQLSTALSYLESKKFVHRDIAARNVLVSSPTCIKLADFGLSRWVEDQSYYTSTKGMLPIKWMAPESINFRRFTTASDVWMFGVCTWEILMLGVKPFQGIKNCDVIGKLENGERLPLPPNCPPRLYSLMSQCWSYEPHKRPNFKNIKEVLYEILMEERHSDCETMRRENRRVAAMSWGAGDDVAPPKPARGPMMGGEPGSQQGLGAPQTYIIARDPTVLAALMRENEQRGVNASSYTTPASVFNTLAVDLDHKAQNNTDNNEVAAVPAKEPAASTAATGGGVADSGNLPLKTISLPATELLKLDPVVMDEANNPMHDSAGAGQTSAPSSLEVTDNHQNSLVASPSTSTLVPDSEQVPSAAATGGTETLERYKNPQDFLSANNNLASSNSSSYPIPCEIINAYTQQTHSVEPTYKAIQKAQQQQQGVMNNNFMHSNASQQQQQQQFYVQQQQQQQIPANLVMYQQYHTQQQQQQQVEQYFQQSAIFQQQQAQQSQPYMQYPGPYIQQAAALVKSPQQEDPGSSSKSRSLERNAAGQNLVSAYAARINSLERTRQMSLEYGAAKAMRSNSLTRQYSGGAADGYMVGSHGVRSASLERGPSGYINRMGSLERNQGQGGQAMFMNSVKGGSLERNQSAAIVSDMMNQKSRAGGSLERNQHIMMNAGAAGGSRSGSLERNMSYQSYRSPVSAAPRDQEPFQEEIYDFGGVNVKSCASIALKKSVEKGMLPPSTLMSPAGSGPPPAANFALPPPYSSAQSSKFSVQQQQQQGTPQRSLWQQQQQILQQQQQQVAYGQQVPGMPMMSIVSSQQVQLPHQSGPLKVALAQAIVPPQQMPPMMATAPLQPQPQQATAVESGPQQETQQILEAKLRKQQQESETDSKWLQQEENNLKKRLSLITSSAAGSGGASFDQQQQQELNNGGGSLSGSYHSQQSPHFSPQNTMSGPQSLGDHYPTTPNANADSRPHTPGSTSGMIKSKSSSMERCTTPLSGDEKYMVKKAEPSRTMPLDRTGDVVYSATTCVVKSIMALSQGVDKSQAAEYLDLVRNVGIELRTLLGAVDTISVSFPAQCHKEVEMAHKVLSKDMFELVAAMRLAQQYSETTLDAEYRKSMLSAAHVLAMDAKNLLDVVDSIRIRFPNLVMTAIPQSHSPSLPSSPVQKQPPQSTSSAMLVSSATATVVPSSQQPPHHSFDLQQSAGVGAGDCYQNLQPKQIFHSHSSPPSSLTHSYEGNSSQQQPQPSQQQLYSNHHQQQQQGIYDNDCVISQQQLDKPKKPLIAAKPPSAALASKLKPFQPAIGDDLLNEPLKIVEDPADLYCNTSANAAPTTTTSMATSSSSGAIKLPEPVSCTIVQENLLAANSQKIMANKLG</sequence>
<feature type="compositionally biased region" description="Low complexity" evidence="16">
    <location>
        <begin position="695"/>
        <end position="709"/>
    </location>
</feature>
<dbReference type="InterPro" id="IPR036137">
    <property type="entry name" value="Focal_adhe_kin_target_dom_sf"/>
</dbReference>
<dbReference type="GO" id="GO:0030182">
    <property type="term" value="P:neuron differentiation"/>
    <property type="evidence" value="ECO:0007669"/>
    <property type="project" value="UniProtKB-ARBA"/>
</dbReference>
<keyword evidence="20" id="KW-1185">Reference proteome</keyword>
<keyword evidence="13" id="KW-0472">Membrane</keyword>
<dbReference type="Gene3D" id="1.20.120.330">
    <property type="entry name" value="Nucleotidyltransferases domain 2"/>
    <property type="match status" value="1"/>
</dbReference>
<keyword evidence="5" id="KW-1003">Cell membrane</keyword>
<dbReference type="SMART" id="SM00219">
    <property type="entry name" value="TyrKc"/>
    <property type="match status" value="1"/>
</dbReference>
<dbReference type="SMART" id="SM00295">
    <property type="entry name" value="B41"/>
    <property type="match status" value="1"/>
</dbReference>
<reference evidence="19 20" key="1">
    <citation type="submission" date="2024-05" db="EMBL/GenBank/DDBJ databases">
        <title>Culex pipiens pipiens assembly and annotation.</title>
        <authorList>
            <person name="Alout H."/>
            <person name="Durand T."/>
        </authorList>
    </citation>
    <scope>NUCLEOTIDE SEQUENCE [LARGE SCALE GENOMIC DNA]</scope>
    <source>
        <strain evidence="19">HA-2024</strain>
        <tissue evidence="19">Whole body</tissue>
    </source>
</reference>
<evidence type="ECO:0000256" key="5">
    <source>
        <dbReference type="ARBA" id="ARBA00022475"/>
    </source>
</evidence>
<dbReference type="InterPro" id="IPR014352">
    <property type="entry name" value="FERM/acyl-CoA-bd_prot_sf"/>
</dbReference>
<dbReference type="InterPro" id="IPR001245">
    <property type="entry name" value="Ser-Thr/Tyr_kinase_cat_dom"/>
</dbReference>
<keyword evidence="6" id="KW-0963">Cytoplasm</keyword>
<feature type="region of interest" description="Disordered" evidence="16">
    <location>
        <begin position="2279"/>
        <end position="2354"/>
    </location>
</feature>
<evidence type="ECO:0000256" key="10">
    <source>
        <dbReference type="ARBA" id="ARBA00022777"/>
    </source>
</evidence>
<dbReference type="InterPro" id="IPR041784">
    <property type="entry name" value="FAK1/PYK2_FERM_C"/>
</dbReference>
<dbReference type="GO" id="GO:0008284">
    <property type="term" value="P:positive regulation of cell population proliferation"/>
    <property type="evidence" value="ECO:0007669"/>
    <property type="project" value="UniProtKB-ARBA"/>
</dbReference>
<dbReference type="InterPro" id="IPR041390">
    <property type="entry name" value="FADK_N"/>
</dbReference>
<dbReference type="GO" id="GO:0005925">
    <property type="term" value="C:focal adhesion"/>
    <property type="evidence" value="ECO:0007669"/>
    <property type="project" value="UniProtKB-SubCell"/>
</dbReference>
<keyword evidence="14" id="KW-0966">Cell projection</keyword>
<dbReference type="InterPro" id="IPR019748">
    <property type="entry name" value="FERM_central"/>
</dbReference>
<feature type="compositionally biased region" description="Polar residues" evidence="16">
    <location>
        <begin position="2292"/>
        <end position="2310"/>
    </location>
</feature>
<feature type="region of interest" description="Disordered" evidence="16">
    <location>
        <begin position="319"/>
        <end position="357"/>
    </location>
</feature>
<feature type="repeat" description="ARM" evidence="15">
    <location>
        <begin position="474"/>
        <end position="504"/>
    </location>
</feature>
<dbReference type="Pfam" id="PF03623">
    <property type="entry name" value="Focal_AT"/>
    <property type="match status" value="1"/>
</dbReference>
<organism evidence="19 20">
    <name type="scientific">Culex pipiens pipiens</name>
    <name type="common">Northern house mosquito</name>
    <dbReference type="NCBI Taxonomy" id="38569"/>
    <lineage>
        <taxon>Eukaryota</taxon>
        <taxon>Metazoa</taxon>
        <taxon>Ecdysozoa</taxon>
        <taxon>Arthropoda</taxon>
        <taxon>Hexapoda</taxon>
        <taxon>Insecta</taxon>
        <taxon>Pterygota</taxon>
        <taxon>Neoptera</taxon>
        <taxon>Endopterygota</taxon>
        <taxon>Diptera</taxon>
        <taxon>Nematocera</taxon>
        <taxon>Culicoidea</taxon>
        <taxon>Culicidae</taxon>
        <taxon>Culicinae</taxon>
        <taxon>Culicini</taxon>
        <taxon>Culex</taxon>
        <taxon>Culex</taxon>
    </lineage>
</organism>
<evidence type="ECO:0000256" key="15">
    <source>
        <dbReference type="PROSITE-ProRule" id="PRU00259"/>
    </source>
</evidence>
<dbReference type="FunFam" id="3.30.200.20:FF:000629">
    <property type="entry name" value="Focal adhesion kinase, isoform D"/>
    <property type="match status" value="1"/>
</dbReference>
<keyword evidence="11" id="KW-0067">ATP-binding</keyword>
<dbReference type="PROSITE" id="PS00109">
    <property type="entry name" value="PROTEIN_KINASE_TYR"/>
    <property type="match status" value="1"/>
</dbReference>
<name>A0ABD1CR58_CULPP</name>
<evidence type="ECO:0000256" key="6">
    <source>
        <dbReference type="ARBA" id="ARBA00022490"/>
    </source>
</evidence>
<feature type="compositionally biased region" description="Pro residues" evidence="16">
    <location>
        <begin position="392"/>
        <end position="403"/>
    </location>
</feature>
<dbReference type="InterPro" id="IPR000225">
    <property type="entry name" value="Armadillo"/>
</dbReference>
<feature type="compositionally biased region" description="Basic and acidic residues" evidence="16">
    <location>
        <begin position="1067"/>
        <end position="1076"/>
    </location>
</feature>
<dbReference type="PRINTS" id="PR00109">
    <property type="entry name" value="TYRKINASE"/>
</dbReference>
<keyword evidence="10" id="KW-0418">Kinase</keyword>
<feature type="compositionally biased region" description="Low complexity" evidence="16">
    <location>
        <begin position="2594"/>
        <end position="2614"/>
    </location>
</feature>
<dbReference type="Gene3D" id="1.20.80.10">
    <property type="match status" value="1"/>
</dbReference>
<feature type="region of interest" description="Disordered" evidence="16">
    <location>
        <begin position="2096"/>
        <end position="2138"/>
    </location>
</feature>
<dbReference type="SUPFAM" id="SSF54236">
    <property type="entry name" value="Ubiquitin-like"/>
    <property type="match status" value="1"/>
</dbReference>
<evidence type="ECO:0000256" key="3">
    <source>
        <dbReference type="ARBA" id="ARBA00004413"/>
    </source>
</evidence>
<feature type="region of interest" description="Disordered" evidence="16">
    <location>
        <begin position="2509"/>
        <end position="2558"/>
    </location>
</feature>
<feature type="region of interest" description="Disordered" evidence="16">
    <location>
        <begin position="1879"/>
        <end position="1899"/>
    </location>
</feature>
<dbReference type="Pfam" id="PF07714">
    <property type="entry name" value="PK_Tyr_Ser-Thr"/>
    <property type="match status" value="1"/>
</dbReference>
<dbReference type="GO" id="GO:0005524">
    <property type="term" value="F:ATP binding"/>
    <property type="evidence" value="ECO:0007669"/>
    <property type="project" value="UniProtKB-KW"/>
</dbReference>
<feature type="compositionally biased region" description="Low complexity" evidence="16">
    <location>
        <begin position="2199"/>
        <end position="2216"/>
    </location>
</feature>
<evidence type="ECO:0000256" key="13">
    <source>
        <dbReference type="ARBA" id="ARBA00023136"/>
    </source>
</evidence>
<dbReference type="SUPFAM" id="SSF68993">
    <property type="entry name" value="FAT domain of focal adhesion kinase"/>
    <property type="match status" value="1"/>
</dbReference>
<dbReference type="Pfam" id="PF00373">
    <property type="entry name" value="FERM_M"/>
    <property type="match status" value="1"/>
</dbReference>
<evidence type="ECO:0000256" key="12">
    <source>
        <dbReference type="ARBA" id="ARBA00022949"/>
    </source>
</evidence>
<evidence type="ECO:0000256" key="9">
    <source>
        <dbReference type="ARBA" id="ARBA00022741"/>
    </source>
</evidence>
<dbReference type="GO" id="GO:0009887">
    <property type="term" value="P:animal organ morphogenesis"/>
    <property type="evidence" value="ECO:0007669"/>
    <property type="project" value="UniProtKB-ARBA"/>
</dbReference>
<feature type="compositionally biased region" description="Low complexity" evidence="16">
    <location>
        <begin position="2332"/>
        <end position="2345"/>
    </location>
</feature>
<feature type="region of interest" description="Disordered" evidence="16">
    <location>
        <begin position="1033"/>
        <end position="1077"/>
    </location>
</feature>
<dbReference type="GO" id="GO:0005737">
    <property type="term" value="C:cytoplasm"/>
    <property type="evidence" value="ECO:0007669"/>
    <property type="project" value="UniProtKB-SubCell"/>
</dbReference>
<protein>
    <recommendedName>
        <fullName evidence="21">Focal adhesion kinase</fullName>
    </recommendedName>
</protein>
<feature type="region of interest" description="Disordered" evidence="16">
    <location>
        <begin position="1136"/>
        <end position="1197"/>
    </location>
</feature>
<dbReference type="FunFam" id="1.10.510.10:FF:000039">
    <property type="entry name" value="Focal adhesion kinase, isoform D"/>
    <property type="match status" value="1"/>
</dbReference>
<dbReference type="GO" id="GO:0042995">
    <property type="term" value="C:cell projection"/>
    <property type="evidence" value="ECO:0007669"/>
    <property type="project" value="UniProtKB-SubCell"/>
</dbReference>
<evidence type="ECO:0000256" key="2">
    <source>
        <dbReference type="ARBA" id="ARBA00004316"/>
    </source>
</evidence>
<dbReference type="InterPro" id="IPR020635">
    <property type="entry name" value="Tyr_kinase_cat_dom"/>
</dbReference>
<dbReference type="Pfam" id="PF21477">
    <property type="entry name" value="FERM_C_FAK1"/>
    <property type="match status" value="2"/>
</dbReference>
<dbReference type="Pfam" id="PF18038">
    <property type="entry name" value="FERM_N_2"/>
    <property type="match status" value="1"/>
</dbReference>
<evidence type="ECO:0000313" key="20">
    <source>
        <dbReference type="Proteomes" id="UP001562425"/>
    </source>
</evidence>
<feature type="region of interest" description="Disordered" evidence="16">
    <location>
        <begin position="2199"/>
        <end position="2226"/>
    </location>
</feature>
<dbReference type="InterPro" id="IPR011993">
    <property type="entry name" value="PH-like_dom_sf"/>
</dbReference>
<dbReference type="PANTHER" id="PTHR46221">
    <property type="entry name" value="FERM AND PDZ DOMAIN-CONTAINING PROTEIN FAMILY MEMBER"/>
    <property type="match status" value="1"/>
</dbReference>
<feature type="region of interest" description="Disordered" evidence="16">
    <location>
        <begin position="386"/>
        <end position="409"/>
    </location>
</feature>
<evidence type="ECO:0000259" key="18">
    <source>
        <dbReference type="PROSITE" id="PS50057"/>
    </source>
</evidence>
<feature type="compositionally biased region" description="Low complexity" evidence="16">
    <location>
        <begin position="633"/>
        <end position="643"/>
    </location>
</feature>
<dbReference type="InterPro" id="IPR000719">
    <property type="entry name" value="Prot_kinase_dom"/>
</dbReference>
<feature type="compositionally biased region" description="Low complexity" evidence="16">
    <location>
        <begin position="511"/>
        <end position="531"/>
    </location>
</feature>
<feature type="domain" description="FERM" evidence="18">
    <location>
        <begin position="737"/>
        <end position="1127"/>
    </location>
</feature>
<dbReference type="InterPro" id="IPR035963">
    <property type="entry name" value="FERM_2"/>
</dbReference>
<feature type="region of interest" description="Disordered" evidence="16">
    <location>
        <begin position="2575"/>
        <end position="2614"/>
    </location>
</feature>
<comment type="caution">
    <text evidence="19">The sequence shown here is derived from an EMBL/GenBank/DDBJ whole genome shotgun (WGS) entry which is preliminary data.</text>
</comment>
<dbReference type="InterPro" id="IPR049385">
    <property type="entry name" value="FAK1-like_FERM_C"/>
</dbReference>
<accession>A0ABD1CR58</accession>
<dbReference type="InterPro" id="IPR029071">
    <property type="entry name" value="Ubiquitin-like_domsf"/>
</dbReference>
<dbReference type="PROSITE" id="PS50011">
    <property type="entry name" value="PROTEIN_KINASE_DOM"/>
    <property type="match status" value="1"/>
</dbReference>
<dbReference type="Gene3D" id="1.10.510.10">
    <property type="entry name" value="Transferase(Phosphotransferase) domain 1"/>
    <property type="match status" value="1"/>
</dbReference>
<dbReference type="InterPro" id="IPR019749">
    <property type="entry name" value="Band_41_domain"/>
</dbReference>
<feature type="compositionally biased region" description="Polar residues" evidence="16">
    <location>
        <begin position="1881"/>
        <end position="1893"/>
    </location>
</feature>
<evidence type="ECO:0008006" key="21">
    <source>
        <dbReference type="Google" id="ProtNLM"/>
    </source>
</evidence>
<feature type="compositionally biased region" description="Gly residues" evidence="16">
    <location>
        <begin position="677"/>
        <end position="694"/>
    </location>
</feature>
<dbReference type="InterPro" id="IPR000299">
    <property type="entry name" value="FERM_domain"/>
</dbReference>
<gene>
    <name evidence="19" type="ORF">pipiens_003896</name>
</gene>
<feature type="compositionally biased region" description="Pro residues" evidence="16">
    <location>
        <begin position="2103"/>
        <end position="2117"/>
    </location>
</feature>
<keyword evidence="8" id="KW-0808">Transferase</keyword>
<dbReference type="Gene3D" id="3.10.20.90">
    <property type="entry name" value="Phosphatidylinositol 3-kinase Catalytic Subunit, Chain A, domain 1"/>
    <property type="match status" value="1"/>
</dbReference>
<dbReference type="GO" id="GO:0016301">
    <property type="term" value="F:kinase activity"/>
    <property type="evidence" value="ECO:0007669"/>
    <property type="project" value="UniProtKB-KW"/>
</dbReference>
<dbReference type="SUPFAM" id="SSF47031">
    <property type="entry name" value="Second domain of FERM"/>
    <property type="match status" value="1"/>
</dbReference>
<dbReference type="Gene3D" id="2.30.29.30">
    <property type="entry name" value="Pleckstrin-homology domain (PH domain)/Phosphotyrosine-binding domain (PTB)"/>
    <property type="match status" value="1"/>
</dbReference>
<evidence type="ECO:0000256" key="16">
    <source>
        <dbReference type="SAM" id="MobiDB-lite"/>
    </source>
</evidence>
<proteinExistence type="predicted"/>
<evidence type="ECO:0000256" key="4">
    <source>
        <dbReference type="ARBA" id="ARBA00004496"/>
    </source>
</evidence>
<dbReference type="PROSITE" id="PS50057">
    <property type="entry name" value="FERM_3"/>
    <property type="match status" value="1"/>
</dbReference>
<feature type="compositionally biased region" description="Polar residues" evidence="16">
    <location>
        <begin position="1137"/>
        <end position="1150"/>
    </location>
</feature>
<dbReference type="PROSITE" id="PS50176">
    <property type="entry name" value="ARM_REPEAT"/>
    <property type="match status" value="1"/>
</dbReference>
<feature type="compositionally biased region" description="Polar residues" evidence="16">
    <location>
        <begin position="1178"/>
        <end position="1196"/>
    </location>
</feature>
<dbReference type="CDD" id="cd13190">
    <property type="entry name" value="FERM_C_FAK1"/>
    <property type="match status" value="1"/>
</dbReference>
<feature type="region of interest" description="Disordered" evidence="16">
    <location>
        <begin position="1679"/>
        <end position="1734"/>
    </location>
</feature>
<feature type="region of interest" description="Disordered" evidence="16">
    <location>
        <begin position="619"/>
        <end position="735"/>
    </location>
</feature>
<feature type="compositionally biased region" description="Polar residues" evidence="16">
    <location>
        <begin position="644"/>
        <end position="659"/>
    </location>
</feature>
<dbReference type="EMBL" id="JBEHCU010010046">
    <property type="protein sequence ID" value="KAL1378853.1"/>
    <property type="molecule type" value="Genomic_DNA"/>
</dbReference>
<dbReference type="SUPFAM" id="SSF50729">
    <property type="entry name" value="PH domain-like"/>
    <property type="match status" value="1"/>
</dbReference>
<evidence type="ECO:0000256" key="8">
    <source>
        <dbReference type="ARBA" id="ARBA00022679"/>
    </source>
</evidence>
<dbReference type="PANTHER" id="PTHR46221:SF9">
    <property type="entry name" value="NON-SPECIFIC PROTEIN-TYROSINE KINASE"/>
    <property type="match status" value="1"/>
</dbReference>
<feature type="region of interest" description="Disordered" evidence="16">
    <location>
        <begin position="511"/>
        <end position="537"/>
    </location>
</feature>
<evidence type="ECO:0000259" key="17">
    <source>
        <dbReference type="PROSITE" id="PS50011"/>
    </source>
</evidence>
<feature type="domain" description="Protein kinase" evidence="17">
    <location>
        <begin position="1230"/>
        <end position="1522"/>
    </location>
</feature>
<feature type="compositionally biased region" description="Low complexity" evidence="16">
    <location>
        <begin position="2509"/>
        <end position="2545"/>
    </location>
</feature>
<evidence type="ECO:0000256" key="7">
    <source>
        <dbReference type="ARBA" id="ARBA00022553"/>
    </source>
</evidence>
<comment type="subcellular location">
    <subcellularLocation>
        <location evidence="1">Cell junction</location>
        <location evidence="1">Focal adhesion</location>
    </subcellularLocation>
    <subcellularLocation>
        <location evidence="3">Cell membrane</location>
        <topology evidence="3">Peripheral membrane protein</topology>
        <orientation evidence="3">Cytoplasmic side</orientation>
    </subcellularLocation>
    <subcellularLocation>
        <location evidence="2">Cell projection</location>
    </subcellularLocation>
    <subcellularLocation>
        <location evidence="4">Cytoplasm</location>
    </subcellularLocation>
</comment>
<dbReference type="CDD" id="cd14473">
    <property type="entry name" value="FERM_B-lobe"/>
    <property type="match status" value="1"/>
</dbReference>
<dbReference type="InterPro" id="IPR008266">
    <property type="entry name" value="Tyr_kinase_AS"/>
</dbReference>
<evidence type="ECO:0000256" key="1">
    <source>
        <dbReference type="ARBA" id="ARBA00004246"/>
    </source>
</evidence>
<evidence type="ECO:0000256" key="11">
    <source>
        <dbReference type="ARBA" id="ARBA00022840"/>
    </source>
</evidence>
<dbReference type="Gene3D" id="3.30.200.20">
    <property type="entry name" value="Phosphorylase Kinase, domain 1"/>
    <property type="match status" value="1"/>
</dbReference>
<evidence type="ECO:0000313" key="19">
    <source>
        <dbReference type="EMBL" id="KAL1378853.1"/>
    </source>
</evidence>
<dbReference type="InterPro" id="IPR011009">
    <property type="entry name" value="Kinase-like_dom_sf"/>
</dbReference>
<dbReference type="GO" id="GO:0005886">
    <property type="term" value="C:plasma membrane"/>
    <property type="evidence" value="ECO:0007669"/>
    <property type="project" value="UniProtKB-SubCell"/>
</dbReference>
<feature type="compositionally biased region" description="Polar residues" evidence="16">
    <location>
        <begin position="724"/>
        <end position="735"/>
    </location>
</feature>
<dbReference type="SUPFAM" id="SSF56112">
    <property type="entry name" value="Protein kinase-like (PK-like)"/>
    <property type="match status" value="1"/>
</dbReference>
<feature type="region of interest" description="Disordered" evidence="16">
    <location>
        <begin position="554"/>
        <end position="583"/>
    </location>
</feature>
<evidence type="ECO:0000256" key="14">
    <source>
        <dbReference type="ARBA" id="ARBA00023273"/>
    </source>
</evidence>
<dbReference type="InterPro" id="IPR005189">
    <property type="entry name" value="Focal_adhesion_kin_target_dom"/>
</dbReference>
<feature type="compositionally biased region" description="Polar residues" evidence="16">
    <location>
        <begin position="319"/>
        <end position="329"/>
    </location>
</feature>
<keyword evidence="7" id="KW-0597">Phosphoprotein</keyword>
<feature type="compositionally biased region" description="Low complexity" evidence="16">
    <location>
        <begin position="2118"/>
        <end position="2138"/>
    </location>
</feature>
<dbReference type="Proteomes" id="UP001562425">
    <property type="component" value="Unassembled WGS sequence"/>
</dbReference>